<reference evidence="4 5" key="1">
    <citation type="submission" date="2019-06" db="EMBL/GenBank/DDBJ databases">
        <authorList>
            <person name="Broberg M."/>
        </authorList>
    </citation>
    <scope>NUCLEOTIDE SEQUENCE [LARGE SCALE GENOMIC DNA]</scope>
</reference>
<dbReference type="PANTHER" id="PTHR43662:SF11">
    <property type="entry name" value="WSC DOMAIN-CONTAINING PROTEIN"/>
    <property type="match status" value="1"/>
</dbReference>
<evidence type="ECO:0000256" key="1">
    <source>
        <dbReference type="SAM" id="MobiDB-lite"/>
    </source>
</evidence>
<feature type="compositionally biased region" description="Low complexity" evidence="1">
    <location>
        <begin position="381"/>
        <end position="391"/>
    </location>
</feature>
<feature type="compositionally biased region" description="Polar residues" evidence="1">
    <location>
        <begin position="498"/>
        <end position="514"/>
    </location>
</feature>
<dbReference type="EMBL" id="CABFNS010000707">
    <property type="protein sequence ID" value="VUC23469.1"/>
    <property type="molecule type" value="Genomic_DNA"/>
</dbReference>
<sequence length="533" mass="55907">MKTASTAAIAASLVASASAFGYNQDRTFATVQFTNNYILQARADPIVSPGKIAGHVHTILGGSNFGLSSTGEDLLKSNCTNANVKGDNSNYWFPLLYFQDPQTGKLEPVEVFYPKVYYFFEKTQDVIKAFPPGLSMLVGDPTKRDPPSSPEEILTTGSGQEISNVHVTCPRDEKVTDDDKYPTGPSWPTDSDGTKAGIGSSGNPGAGVGFPFRNCDGYASPLRMDIHFPSCLKKNADLTDYKNNMAWPKSENGYQNCAEDEIHVPHLFMEVYWNTPLFKDRWDHSGNGPQPFVLASGDRTGYAWHADFMAGWDTDILQNVIDNCNTGNGGMLKCPGVEENKEKCTIETPVDEIIGGVLDQLPGNNPISGWGVGANPAPQPSGSSSSSAVASSTAAGSSTSAAASSSTSASSVASASSSSASAASSSSKAASSGLPGASDDATKVIENPAVSTSSASTSSAVAVETSGAPQSSASSAASQSSTKTKKPKSTCALKTVYETVTVTAPAPGTQSQASHARRHEHEHLHHRHAGHRH</sequence>
<evidence type="ECO:0000256" key="2">
    <source>
        <dbReference type="SAM" id="SignalP"/>
    </source>
</evidence>
<proteinExistence type="predicted"/>
<feature type="compositionally biased region" description="Basic and acidic residues" evidence="1">
    <location>
        <begin position="172"/>
        <end position="181"/>
    </location>
</feature>
<feature type="signal peptide" evidence="2">
    <location>
        <begin position="1"/>
        <end position="19"/>
    </location>
</feature>
<dbReference type="PANTHER" id="PTHR43662">
    <property type="match status" value="1"/>
</dbReference>
<feature type="region of interest" description="Disordered" evidence="1">
    <location>
        <begin position="368"/>
        <end position="391"/>
    </location>
</feature>
<feature type="compositionally biased region" description="Low complexity" evidence="1">
    <location>
        <begin position="420"/>
        <end position="433"/>
    </location>
</feature>
<organism evidence="4 5">
    <name type="scientific">Bionectria ochroleuca</name>
    <name type="common">Gliocladium roseum</name>
    <dbReference type="NCBI Taxonomy" id="29856"/>
    <lineage>
        <taxon>Eukaryota</taxon>
        <taxon>Fungi</taxon>
        <taxon>Dikarya</taxon>
        <taxon>Ascomycota</taxon>
        <taxon>Pezizomycotina</taxon>
        <taxon>Sordariomycetes</taxon>
        <taxon>Hypocreomycetidae</taxon>
        <taxon>Hypocreales</taxon>
        <taxon>Bionectriaceae</taxon>
        <taxon>Clonostachys</taxon>
    </lineage>
</organism>
<accession>A0ABY6U013</accession>
<name>A0ABY6U013_BIOOC</name>
<keyword evidence="5" id="KW-1185">Reference proteome</keyword>
<feature type="chain" id="PRO_5046958800" description="DUF1996 domain-containing protein" evidence="2">
    <location>
        <begin position="20"/>
        <end position="533"/>
    </location>
</feature>
<feature type="compositionally biased region" description="Low complexity" evidence="1">
    <location>
        <begin position="449"/>
        <end position="482"/>
    </location>
</feature>
<evidence type="ECO:0000259" key="3">
    <source>
        <dbReference type="Pfam" id="PF09362"/>
    </source>
</evidence>
<gene>
    <name evidence="4" type="ORF">CLO192961_LOCUS117825</name>
</gene>
<feature type="region of interest" description="Disordered" evidence="1">
    <location>
        <begin position="172"/>
        <end position="196"/>
    </location>
</feature>
<dbReference type="InterPro" id="IPR018535">
    <property type="entry name" value="DUF1996"/>
</dbReference>
<feature type="compositionally biased region" description="Basic residues" evidence="1">
    <location>
        <begin position="515"/>
        <end position="533"/>
    </location>
</feature>
<feature type="domain" description="DUF1996" evidence="3">
    <location>
        <begin position="44"/>
        <end position="312"/>
    </location>
</feature>
<evidence type="ECO:0000313" key="5">
    <source>
        <dbReference type="Proteomes" id="UP000766486"/>
    </source>
</evidence>
<protein>
    <recommendedName>
        <fullName evidence="3">DUF1996 domain-containing protein</fullName>
    </recommendedName>
</protein>
<evidence type="ECO:0000313" key="4">
    <source>
        <dbReference type="EMBL" id="VUC23469.1"/>
    </source>
</evidence>
<keyword evidence="2" id="KW-0732">Signal</keyword>
<feature type="region of interest" description="Disordered" evidence="1">
    <location>
        <begin position="420"/>
        <end position="533"/>
    </location>
</feature>
<comment type="caution">
    <text evidence="4">The sequence shown here is derived from an EMBL/GenBank/DDBJ whole genome shotgun (WGS) entry which is preliminary data.</text>
</comment>
<dbReference type="Proteomes" id="UP000766486">
    <property type="component" value="Unassembled WGS sequence"/>
</dbReference>
<dbReference type="Pfam" id="PF09362">
    <property type="entry name" value="DUF1996"/>
    <property type="match status" value="1"/>
</dbReference>